<evidence type="ECO:0000313" key="1">
    <source>
        <dbReference type="EMBL" id="EST46535.1"/>
    </source>
</evidence>
<keyword evidence="3" id="KW-1185">Reference proteome</keyword>
<accession>V6LPJ8</accession>
<evidence type="ECO:0000313" key="3">
    <source>
        <dbReference type="Proteomes" id="UP000018208"/>
    </source>
</evidence>
<dbReference type="AlphaFoldDB" id="V6LPJ8"/>
<reference evidence="2" key="2">
    <citation type="submission" date="2020-12" db="EMBL/GenBank/DDBJ databases">
        <title>New Spironucleus salmonicida genome in near-complete chromosomes.</title>
        <authorList>
            <person name="Xu F."/>
            <person name="Kurt Z."/>
            <person name="Jimenez-Gonzalez A."/>
            <person name="Astvaldsson A."/>
            <person name="Andersson J.O."/>
            <person name="Svard S.G."/>
        </authorList>
    </citation>
    <scope>NUCLEOTIDE SEQUENCE</scope>
    <source>
        <strain evidence="2">ATCC 50377</strain>
    </source>
</reference>
<proteinExistence type="predicted"/>
<reference evidence="1 2" key="1">
    <citation type="journal article" date="2014" name="PLoS Genet.">
        <title>The Genome of Spironucleus salmonicida Highlights a Fish Pathogen Adapted to Fluctuating Environments.</title>
        <authorList>
            <person name="Xu F."/>
            <person name="Jerlstrom-Hultqvist J."/>
            <person name="Einarsson E."/>
            <person name="Astvaldsson A."/>
            <person name="Svard S.G."/>
            <person name="Andersson J.O."/>
        </authorList>
    </citation>
    <scope>NUCLEOTIDE SEQUENCE</scope>
    <source>
        <strain evidence="2">ATCC 50377</strain>
    </source>
</reference>
<protein>
    <submittedName>
        <fullName evidence="1">Uncharacterized protein</fullName>
    </submittedName>
</protein>
<dbReference type="Proteomes" id="UP000018208">
    <property type="component" value="Unassembled WGS sequence"/>
</dbReference>
<sequence>MIKNEKLMIILNEILRVEKSIQVVRNLNTKFELPLVKRNNIVSKLESSSIKAPLNQFVTIQFQDLEPRYKHQYIFSNILQEIAQKKQFALPNQIVYNEYRTNLANKYRK</sequence>
<dbReference type="EMBL" id="KI546073">
    <property type="protein sequence ID" value="EST46535.1"/>
    <property type="molecule type" value="Genomic_DNA"/>
</dbReference>
<dbReference type="VEuPathDB" id="GiardiaDB:SS50377_27689"/>
<evidence type="ECO:0000313" key="2">
    <source>
        <dbReference type="EMBL" id="KAH0571388.1"/>
    </source>
</evidence>
<dbReference type="EMBL" id="AUWU02000007">
    <property type="protein sequence ID" value="KAH0571388.1"/>
    <property type="molecule type" value="Genomic_DNA"/>
</dbReference>
<name>V6LPJ8_9EUKA</name>
<gene>
    <name evidence="1" type="ORF">SS50377_13340</name>
    <name evidence="2" type="ORF">SS50377_27689</name>
</gene>
<organism evidence="1">
    <name type="scientific">Spironucleus salmonicida</name>
    <dbReference type="NCBI Taxonomy" id="348837"/>
    <lineage>
        <taxon>Eukaryota</taxon>
        <taxon>Metamonada</taxon>
        <taxon>Diplomonadida</taxon>
        <taxon>Hexamitidae</taxon>
        <taxon>Hexamitinae</taxon>
        <taxon>Spironucleus</taxon>
    </lineage>
</organism>